<sequence length="300" mass="32028">MINVDAPAVGNCVRTSNLAWSAPVQIAVSLVLLNHLIGSGTWAGFGIVLVAFAVQGVVMPNAVKAQKAVMKGGDSRLKAVRELFQGRAGVVSDRGPEAGEAMNGDFHGADPKHPPAFRRNPYRQAPGMGGCFPREDHCFAQGPTCGPQILLPGRHGVPRSYQSHPRPYLPPPLAAALAGRLLRGLQQVRRFQGRERLCCFASLRATADTHTGDSGVVEEIDSIEIASYDANSEKPGPAIGIRKGTFAWPVTFVPPPKPESMKKKGKKDEGVTASKADEQKKAVEGPIPVDDVVLFKDLNC</sequence>
<evidence type="ECO:0000313" key="6">
    <source>
        <dbReference type="EMBL" id="RKO88552.1"/>
    </source>
</evidence>
<name>A0A4P9W8T8_9FUNG</name>
<feature type="region of interest" description="Disordered" evidence="4">
    <location>
        <begin position="254"/>
        <end position="283"/>
    </location>
</feature>
<evidence type="ECO:0000313" key="7">
    <source>
        <dbReference type="Proteomes" id="UP000269721"/>
    </source>
</evidence>
<evidence type="ECO:0000256" key="1">
    <source>
        <dbReference type="ARBA" id="ARBA00022692"/>
    </source>
</evidence>
<reference evidence="7" key="1">
    <citation type="journal article" date="2018" name="Nat. Microbiol.">
        <title>Leveraging single-cell genomics to expand the fungal tree of life.</title>
        <authorList>
            <person name="Ahrendt S.R."/>
            <person name="Quandt C.A."/>
            <person name="Ciobanu D."/>
            <person name="Clum A."/>
            <person name="Salamov A."/>
            <person name="Andreopoulos B."/>
            <person name="Cheng J.F."/>
            <person name="Woyke T."/>
            <person name="Pelin A."/>
            <person name="Henrissat B."/>
            <person name="Reynolds N.K."/>
            <person name="Benny G.L."/>
            <person name="Smith M.E."/>
            <person name="James T.Y."/>
            <person name="Grigoriev I.V."/>
        </authorList>
    </citation>
    <scope>NUCLEOTIDE SEQUENCE [LARGE SCALE GENOMIC DNA]</scope>
</reference>
<protein>
    <submittedName>
        <fullName evidence="6">Uncharacterized protein</fullName>
    </submittedName>
</protein>
<dbReference type="Proteomes" id="UP000269721">
    <property type="component" value="Unassembled WGS sequence"/>
</dbReference>
<dbReference type="EMBL" id="KZ996642">
    <property type="protein sequence ID" value="RKO88552.1"/>
    <property type="molecule type" value="Genomic_DNA"/>
</dbReference>
<feature type="region of interest" description="Disordered" evidence="4">
    <location>
        <begin position="94"/>
        <end position="118"/>
    </location>
</feature>
<dbReference type="GO" id="GO:0005524">
    <property type="term" value="F:ATP binding"/>
    <property type="evidence" value="ECO:0007669"/>
    <property type="project" value="InterPro"/>
</dbReference>
<proteinExistence type="predicted"/>
<feature type="transmembrane region" description="Helical" evidence="5">
    <location>
        <begin position="42"/>
        <end position="63"/>
    </location>
</feature>
<dbReference type="Gene3D" id="1.20.1560.10">
    <property type="entry name" value="ABC transporter type 1, transmembrane domain"/>
    <property type="match status" value="1"/>
</dbReference>
<keyword evidence="1 5" id="KW-0812">Transmembrane</keyword>
<dbReference type="InterPro" id="IPR036640">
    <property type="entry name" value="ABC1_TM_sf"/>
</dbReference>
<feature type="compositionally biased region" description="Basic and acidic residues" evidence="4">
    <location>
        <begin position="259"/>
        <end position="283"/>
    </location>
</feature>
<accession>A0A4P9W8T8</accession>
<dbReference type="OrthoDB" id="2161066at2759"/>
<organism evidence="6 7">
    <name type="scientific">Blyttiomyces helicus</name>
    <dbReference type="NCBI Taxonomy" id="388810"/>
    <lineage>
        <taxon>Eukaryota</taxon>
        <taxon>Fungi</taxon>
        <taxon>Fungi incertae sedis</taxon>
        <taxon>Chytridiomycota</taxon>
        <taxon>Chytridiomycota incertae sedis</taxon>
        <taxon>Chytridiomycetes</taxon>
        <taxon>Chytridiomycetes incertae sedis</taxon>
        <taxon>Blyttiomyces</taxon>
    </lineage>
</organism>
<dbReference type="AlphaFoldDB" id="A0A4P9W8T8"/>
<evidence type="ECO:0000256" key="4">
    <source>
        <dbReference type="SAM" id="MobiDB-lite"/>
    </source>
</evidence>
<evidence type="ECO:0000256" key="2">
    <source>
        <dbReference type="ARBA" id="ARBA00022989"/>
    </source>
</evidence>
<evidence type="ECO:0000256" key="5">
    <source>
        <dbReference type="SAM" id="Phobius"/>
    </source>
</evidence>
<gene>
    <name evidence="6" type="ORF">BDK51DRAFT_40998</name>
</gene>
<keyword evidence="3 5" id="KW-0472">Membrane</keyword>
<evidence type="ECO:0000256" key="3">
    <source>
        <dbReference type="ARBA" id="ARBA00023136"/>
    </source>
</evidence>
<keyword evidence="2 5" id="KW-1133">Transmembrane helix</keyword>
<keyword evidence="7" id="KW-1185">Reference proteome</keyword>
<dbReference type="GO" id="GO:0016020">
    <property type="term" value="C:membrane"/>
    <property type="evidence" value="ECO:0007669"/>
    <property type="project" value="InterPro"/>
</dbReference>